<dbReference type="EMBL" id="BARV01033860">
    <property type="protein sequence ID" value="GAI54684.1"/>
    <property type="molecule type" value="Genomic_DNA"/>
</dbReference>
<accession>X1RGG7</accession>
<protein>
    <submittedName>
        <fullName evidence="3">Uncharacterized protein</fullName>
    </submittedName>
</protein>
<sequence length="205" mass="22925">AKSEEDFKQSIEKSRSMLESTLSALASAIEMRDSYTAGHQARVAQLACAIAREMNFKEDDINGIRLAAIIHDIGKIKVPAEILSKSGQLNNAEFNMIKSHPQVGCEILKDIDFPWPIADIILQHHERLNGSGYPKRLRASNICLEAKILAVADVVEAMLSPRPYRQAHSINATLKEISTNKGVLYEPYVAETCQRLFEKQGFKFK</sequence>
<dbReference type="SUPFAM" id="SSF109604">
    <property type="entry name" value="HD-domain/PDEase-like"/>
    <property type="match status" value="1"/>
</dbReference>
<dbReference type="PANTHER" id="PTHR43155:SF2">
    <property type="entry name" value="CYCLIC DI-GMP PHOSPHODIESTERASE PA4108"/>
    <property type="match status" value="1"/>
</dbReference>
<feature type="domain" description="HD-GYP" evidence="2">
    <location>
        <begin position="14"/>
        <end position="205"/>
    </location>
</feature>
<organism evidence="3">
    <name type="scientific">marine sediment metagenome</name>
    <dbReference type="NCBI Taxonomy" id="412755"/>
    <lineage>
        <taxon>unclassified sequences</taxon>
        <taxon>metagenomes</taxon>
        <taxon>ecological metagenomes</taxon>
    </lineage>
</organism>
<dbReference type="InterPro" id="IPR037522">
    <property type="entry name" value="HD_GYP_dom"/>
</dbReference>
<comment type="caution">
    <text evidence="3">The sequence shown here is derived from an EMBL/GenBank/DDBJ whole genome shotgun (WGS) entry which is preliminary data.</text>
</comment>
<dbReference type="InterPro" id="IPR006674">
    <property type="entry name" value="HD_domain"/>
</dbReference>
<proteinExistence type="predicted"/>
<dbReference type="AlphaFoldDB" id="X1RGG7"/>
<dbReference type="NCBIfam" id="TIGR00277">
    <property type="entry name" value="HDIG"/>
    <property type="match status" value="1"/>
</dbReference>
<dbReference type="PROSITE" id="PS51831">
    <property type="entry name" value="HD"/>
    <property type="match status" value="1"/>
</dbReference>
<dbReference type="InterPro" id="IPR006675">
    <property type="entry name" value="HDIG_dom"/>
</dbReference>
<gene>
    <name evidence="3" type="ORF">S06H3_53149</name>
</gene>
<dbReference type="SMART" id="SM00471">
    <property type="entry name" value="HDc"/>
    <property type="match status" value="1"/>
</dbReference>
<dbReference type="PROSITE" id="PS51832">
    <property type="entry name" value="HD_GYP"/>
    <property type="match status" value="1"/>
</dbReference>
<dbReference type="InterPro" id="IPR003607">
    <property type="entry name" value="HD/PDEase_dom"/>
</dbReference>
<evidence type="ECO:0000259" key="2">
    <source>
        <dbReference type="PROSITE" id="PS51832"/>
    </source>
</evidence>
<evidence type="ECO:0000313" key="3">
    <source>
        <dbReference type="EMBL" id="GAI54684.1"/>
    </source>
</evidence>
<dbReference type="Pfam" id="PF13487">
    <property type="entry name" value="HD_5"/>
    <property type="match status" value="1"/>
</dbReference>
<feature type="non-terminal residue" evidence="3">
    <location>
        <position position="1"/>
    </location>
</feature>
<dbReference type="Gene3D" id="1.10.3210.10">
    <property type="entry name" value="Hypothetical protein af1432"/>
    <property type="match status" value="1"/>
</dbReference>
<dbReference type="PANTHER" id="PTHR43155">
    <property type="entry name" value="CYCLIC DI-GMP PHOSPHODIESTERASE PA4108-RELATED"/>
    <property type="match status" value="1"/>
</dbReference>
<name>X1RGG7_9ZZZZ</name>
<dbReference type="CDD" id="cd00077">
    <property type="entry name" value="HDc"/>
    <property type="match status" value="1"/>
</dbReference>
<feature type="domain" description="HD" evidence="1">
    <location>
        <begin position="36"/>
        <end position="158"/>
    </location>
</feature>
<reference evidence="3" key="1">
    <citation type="journal article" date="2014" name="Front. Microbiol.">
        <title>High frequency of phylogenetically diverse reductive dehalogenase-homologous genes in deep subseafloor sedimentary metagenomes.</title>
        <authorList>
            <person name="Kawai M."/>
            <person name="Futagami T."/>
            <person name="Toyoda A."/>
            <person name="Takaki Y."/>
            <person name="Nishi S."/>
            <person name="Hori S."/>
            <person name="Arai W."/>
            <person name="Tsubouchi T."/>
            <person name="Morono Y."/>
            <person name="Uchiyama I."/>
            <person name="Ito T."/>
            <person name="Fujiyama A."/>
            <person name="Inagaki F."/>
            <person name="Takami H."/>
        </authorList>
    </citation>
    <scope>NUCLEOTIDE SEQUENCE</scope>
    <source>
        <strain evidence="3">Expedition CK06-06</strain>
    </source>
</reference>
<evidence type="ECO:0000259" key="1">
    <source>
        <dbReference type="PROSITE" id="PS51831"/>
    </source>
</evidence>